<dbReference type="Proteomes" id="UP000294919">
    <property type="component" value="Unassembled WGS sequence"/>
</dbReference>
<keyword evidence="2" id="KW-1185">Reference proteome</keyword>
<name>A0A4R2KGH3_9FIRM</name>
<dbReference type="AlphaFoldDB" id="A0A4R2KGH3"/>
<dbReference type="RefSeq" id="WP_132247539.1">
    <property type="nucleotide sequence ID" value="NZ_SLWV01000031.1"/>
</dbReference>
<gene>
    <name evidence="1" type="ORF">EV214_13153</name>
</gene>
<protein>
    <submittedName>
        <fullName evidence="1">Uncharacterized protein</fullName>
    </submittedName>
</protein>
<sequence length="133" mass="15094">MSTKLYDISNWCRQGSELKSYPYIGEIDIDLNIGKVVKVGESYFSIGVLSHVEKNAGAREIEIDFEPEDKDYENNLICPYCGYEDKDSWELSDDDEKHRCGRCGAIVSYERVVTVEYNASPVEPPGIVTANWI</sequence>
<proteinExistence type="predicted"/>
<comment type="caution">
    <text evidence="1">The sequence shown here is derived from an EMBL/GenBank/DDBJ whole genome shotgun (WGS) entry which is preliminary data.</text>
</comment>
<evidence type="ECO:0000313" key="2">
    <source>
        <dbReference type="Proteomes" id="UP000294919"/>
    </source>
</evidence>
<reference evidence="1 2" key="1">
    <citation type="submission" date="2019-03" db="EMBL/GenBank/DDBJ databases">
        <title>Genomic Encyclopedia of Type Strains, Phase IV (KMG-IV): sequencing the most valuable type-strain genomes for metagenomic binning, comparative biology and taxonomic classification.</title>
        <authorList>
            <person name="Goeker M."/>
        </authorList>
    </citation>
    <scope>NUCLEOTIDE SEQUENCE [LARGE SCALE GENOMIC DNA]</scope>
    <source>
        <strain evidence="1 2">DSM 102940</strain>
    </source>
</reference>
<evidence type="ECO:0000313" key="1">
    <source>
        <dbReference type="EMBL" id="TCO69529.1"/>
    </source>
</evidence>
<organism evidence="1 2">
    <name type="scientific">Marinisporobacter balticus</name>
    <dbReference type="NCBI Taxonomy" id="2018667"/>
    <lineage>
        <taxon>Bacteria</taxon>
        <taxon>Bacillati</taxon>
        <taxon>Bacillota</taxon>
        <taxon>Clostridia</taxon>
        <taxon>Peptostreptococcales</taxon>
        <taxon>Thermotaleaceae</taxon>
        <taxon>Marinisporobacter</taxon>
    </lineage>
</organism>
<dbReference type="EMBL" id="SLWV01000031">
    <property type="protein sequence ID" value="TCO69529.1"/>
    <property type="molecule type" value="Genomic_DNA"/>
</dbReference>
<dbReference type="OrthoDB" id="1958026at2"/>
<accession>A0A4R2KGH3</accession>